<name>N1PW56_DOTSN</name>
<sequence>MWLTSVARINHDTPSTNRLSSLPAELLKQIFRLLLEPESMIEIRDDVISSVWDYRLRKDVDIESEIDCHFVGRKMETPALLRTCRHFHSDCTQTLLRTDSFLLPSSYVHQILSLVRESFTVITPSGAATLKDLTIELEDTLRDAFGLGHSLSDIEPVFDIERACAGNDFTPFLGIGRSVFLELHCDSGERERVLRDLSMASDPQKEQNDPLLCIHKSLDENVADAMSAFEAWKDVLDKGNIYKDTAEWFRWYNEGMRKRRHVEKGRIPKQTWQTRACHNV</sequence>
<reference evidence="2" key="1">
    <citation type="journal article" date="2012" name="PLoS Genet.">
        <title>The genomes of the fungal plant pathogens Cladosporium fulvum and Dothistroma septosporum reveal adaptation to different hosts and lifestyles but also signatures of common ancestry.</title>
        <authorList>
            <person name="de Wit P.J.G.M."/>
            <person name="van der Burgt A."/>
            <person name="Oekmen B."/>
            <person name="Stergiopoulos I."/>
            <person name="Abd-Elsalam K.A."/>
            <person name="Aerts A.L."/>
            <person name="Bahkali A.H."/>
            <person name="Beenen H.G."/>
            <person name="Chettri P."/>
            <person name="Cox M.P."/>
            <person name="Datema E."/>
            <person name="de Vries R.P."/>
            <person name="Dhillon B."/>
            <person name="Ganley A.R."/>
            <person name="Griffiths S.A."/>
            <person name="Guo Y."/>
            <person name="Hamelin R.C."/>
            <person name="Henrissat B."/>
            <person name="Kabir M.S."/>
            <person name="Jashni M.K."/>
            <person name="Kema G."/>
            <person name="Klaubauf S."/>
            <person name="Lapidus A."/>
            <person name="Levasseur A."/>
            <person name="Lindquist E."/>
            <person name="Mehrabi R."/>
            <person name="Ohm R.A."/>
            <person name="Owen T.J."/>
            <person name="Salamov A."/>
            <person name="Schwelm A."/>
            <person name="Schijlen E."/>
            <person name="Sun H."/>
            <person name="van den Burg H.A."/>
            <person name="van Ham R.C.H.J."/>
            <person name="Zhang S."/>
            <person name="Goodwin S.B."/>
            <person name="Grigoriev I.V."/>
            <person name="Collemare J."/>
            <person name="Bradshaw R.E."/>
        </authorList>
    </citation>
    <scope>NUCLEOTIDE SEQUENCE [LARGE SCALE GENOMIC DNA]</scope>
    <source>
        <strain evidence="2">NZE10 / CBS 128990</strain>
    </source>
</reference>
<dbReference type="Proteomes" id="UP000016933">
    <property type="component" value="Unassembled WGS sequence"/>
</dbReference>
<reference evidence="1 2" key="2">
    <citation type="journal article" date="2012" name="PLoS Pathog.">
        <title>Diverse lifestyles and strategies of plant pathogenesis encoded in the genomes of eighteen Dothideomycetes fungi.</title>
        <authorList>
            <person name="Ohm R.A."/>
            <person name="Feau N."/>
            <person name="Henrissat B."/>
            <person name="Schoch C.L."/>
            <person name="Horwitz B.A."/>
            <person name="Barry K.W."/>
            <person name="Condon B.J."/>
            <person name="Copeland A.C."/>
            <person name="Dhillon B."/>
            <person name="Glaser F."/>
            <person name="Hesse C.N."/>
            <person name="Kosti I."/>
            <person name="LaButti K."/>
            <person name="Lindquist E.A."/>
            <person name="Lucas S."/>
            <person name="Salamov A.A."/>
            <person name="Bradshaw R.E."/>
            <person name="Ciuffetti L."/>
            <person name="Hamelin R.C."/>
            <person name="Kema G.H.J."/>
            <person name="Lawrence C."/>
            <person name="Scott J.A."/>
            <person name="Spatafora J.W."/>
            <person name="Turgeon B.G."/>
            <person name="de Wit P.J.G.M."/>
            <person name="Zhong S."/>
            <person name="Goodwin S.B."/>
            <person name="Grigoriev I.V."/>
        </authorList>
    </citation>
    <scope>NUCLEOTIDE SEQUENCE [LARGE SCALE GENOMIC DNA]</scope>
    <source>
        <strain evidence="2">NZE10 / CBS 128990</strain>
    </source>
</reference>
<keyword evidence="2" id="KW-1185">Reference proteome</keyword>
<evidence type="ECO:0000313" key="1">
    <source>
        <dbReference type="EMBL" id="EME47736.1"/>
    </source>
</evidence>
<gene>
    <name evidence="1" type="ORF">DOTSEDRAFT_32123</name>
</gene>
<accession>N1PW56</accession>
<dbReference type="AlphaFoldDB" id="N1PW56"/>
<organism evidence="1 2">
    <name type="scientific">Dothistroma septosporum (strain NZE10 / CBS 128990)</name>
    <name type="common">Red band needle blight fungus</name>
    <name type="synonym">Mycosphaerella pini</name>
    <dbReference type="NCBI Taxonomy" id="675120"/>
    <lineage>
        <taxon>Eukaryota</taxon>
        <taxon>Fungi</taxon>
        <taxon>Dikarya</taxon>
        <taxon>Ascomycota</taxon>
        <taxon>Pezizomycotina</taxon>
        <taxon>Dothideomycetes</taxon>
        <taxon>Dothideomycetidae</taxon>
        <taxon>Mycosphaerellales</taxon>
        <taxon>Mycosphaerellaceae</taxon>
        <taxon>Dothistroma</taxon>
    </lineage>
</organism>
<evidence type="ECO:0000313" key="2">
    <source>
        <dbReference type="Proteomes" id="UP000016933"/>
    </source>
</evidence>
<dbReference type="EMBL" id="KB446536">
    <property type="protein sequence ID" value="EME47736.1"/>
    <property type="molecule type" value="Genomic_DNA"/>
</dbReference>
<proteinExistence type="predicted"/>
<protein>
    <submittedName>
        <fullName evidence="1">Uncharacterized protein</fullName>
    </submittedName>
</protein>
<dbReference type="HOGENOM" id="CLU_994062_0_0_1"/>